<organism evidence="2 3">
    <name type="scientific">Pseudomonas arsenicoxydans</name>
    <dbReference type="NCBI Taxonomy" id="702115"/>
    <lineage>
        <taxon>Bacteria</taxon>
        <taxon>Pseudomonadati</taxon>
        <taxon>Pseudomonadota</taxon>
        <taxon>Gammaproteobacteria</taxon>
        <taxon>Pseudomonadales</taxon>
        <taxon>Pseudomonadaceae</taxon>
        <taxon>Pseudomonas</taxon>
    </lineage>
</organism>
<protein>
    <recommendedName>
        <fullName evidence="4">HigA2-like helix-turn-helix domain-containing protein</fullName>
    </recommendedName>
</protein>
<dbReference type="RefSeq" id="WP_231997076.1">
    <property type="nucleotide sequence ID" value="NZ_LT629705.1"/>
</dbReference>
<evidence type="ECO:0000313" key="2">
    <source>
        <dbReference type="EMBL" id="SDP42585.1"/>
    </source>
</evidence>
<name>A0A1H0SLN3_9PSED</name>
<dbReference type="AlphaFoldDB" id="A0A1H0SLN3"/>
<accession>A0A1H0SLN3</accession>
<evidence type="ECO:0000256" key="1">
    <source>
        <dbReference type="SAM" id="MobiDB-lite"/>
    </source>
</evidence>
<evidence type="ECO:0000313" key="3">
    <source>
        <dbReference type="Proteomes" id="UP000198827"/>
    </source>
</evidence>
<dbReference type="EMBL" id="LT629705">
    <property type="protein sequence ID" value="SDP42585.1"/>
    <property type="molecule type" value="Genomic_DNA"/>
</dbReference>
<gene>
    <name evidence="2" type="ORF">SAMN04489798_5730</name>
</gene>
<evidence type="ECO:0008006" key="4">
    <source>
        <dbReference type="Google" id="ProtNLM"/>
    </source>
</evidence>
<proteinExistence type="predicted"/>
<reference evidence="2 3" key="1">
    <citation type="submission" date="2016-10" db="EMBL/GenBank/DDBJ databases">
        <authorList>
            <person name="de Groot N.N."/>
        </authorList>
    </citation>
    <scope>NUCLEOTIDE SEQUENCE [LARGE SCALE GENOMIC DNA]</scope>
    <source>
        <strain evidence="2 3">CECT 7543</strain>
    </source>
</reference>
<dbReference type="Proteomes" id="UP000198827">
    <property type="component" value="Chromosome I"/>
</dbReference>
<sequence>MNGFDEYNRRGHPSSGDANVGEMRAKAETLMKVGMLLDTGQLGKAEAALRLGLSSLELDEILDGNVRDLTLAKIAGRSKAGGPPAEDQAL</sequence>
<feature type="region of interest" description="Disordered" evidence="1">
    <location>
        <begin position="1"/>
        <end position="23"/>
    </location>
</feature>